<feature type="coiled-coil region" evidence="3">
    <location>
        <begin position="217"/>
        <end position="251"/>
    </location>
</feature>
<feature type="domain" description="CzcB-like barrel-sandwich hybrid" evidence="5">
    <location>
        <begin position="53"/>
        <end position="280"/>
    </location>
</feature>
<dbReference type="Gene3D" id="2.40.50.100">
    <property type="match status" value="2"/>
</dbReference>
<evidence type="ECO:0000313" key="6">
    <source>
        <dbReference type="EMBL" id="MBK3331718.1"/>
    </source>
</evidence>
<dbReference type="RefSeq" id="WP_200673125.1">
    <property type="nucleotide sequence ID" value="NZ_JAACYA010000001.1"/>
</dbReference>
<proteinExistence type="predicted"/>
<gene>
    <name evidence="6" type="ORF">GWK41_01400</name>
</gene>
<dbReference type="Gene3D" id="2.40.30.170">
    <property type="match status" value="1"/>
</dbReference>
<dbReference type="PRINTS" id="PR01490">
    <property type="entry name" value="RTXTOXIND"/>
</dbReference>
<dbReference type="Pfam" id="PF25973">
    <property type="entry name" value="BSH_CzcB"/>
    <property type="match status" value="1"/>
</dbReference>
<evidence type="ECO:0000313" key="7">
    <source>
        <dbReference type="Proteomes" id="UP000772812"/>
    </source>
</evidence>
<dbReference type="SUPFAM" id="SSF111369">
    <property type="entry name" value="HlyD-like secretion proteins"/>
    <property type="match status" value="1"/>
</dbReference>
<comment type="caution">
    <text evidence="6">The sequence shown here is derived from an EMBL/GenBank/DDBJ whole genome shotgun (WGS) entry which is preliminary data.</text>
</comment>
<evidence type="ECO:0000259" key="5">
    <source>
        <dbReference type="Pfam" id="PF25973"/>
    </source>
</evidence>
<name>A0ABS1GFK9_9AQUI</name>
<feature type="transmembrane region" description="Helical" evidence="4">
    <location>
        <begin position="7"/>
        <end position="26"/>
    </location>
</feature>
<dbReference type="PANTHER" id="PTHR32347">
    <property type="entry name" value="EFFLUX SYSTEM COMPONENT YKNX-RELATED"/>
    <property type="match status" value="1"/>
</dbReference>
<dbReference type="SUPFAM" id="SSF51230">
    <property type="entry name" value="Single hybrid motif"/>
    <property type="match status" value="1"/>
</dbReference>
<accession>A0ABS1GFK9</accession>
<comment type="subcellular location">
    <subcellularLocation>
        <location evidence="1">Cell envelope</location>
    </subcellularLocation>
</comment>
<sequence length="385" mass="43240">MNFIKKYWLGIVVGALFLFAVYLIYLKLSPKELPPNLVAGVGRIDGDLILLSSKYPGKIIKILVSEGDSVYKGQVVAQLESDEYTAQLKSIEAQIKAKKRQLRAKEIQLKITEETLPEDVKKAVQFINAQEAMLKELEKSIDTLEKVVSQDRKDYRRIQNLYKKNLVSEKKLEEIKLKLETDINRLKSLYDKKSQITAKIKASQSSLKQSKSVLKKIQALKEEIEAVKSVINSLKANKEQIEAVISSLSIKSPVSGYVVDKLRNEGEVVSAGMPIITVIDPSQLYLKIYVDTIHNGKIKIGDRAVIFLDAYPDRPISAEVVKIAKRAEFTPKEVAVREDRIQRVYAVHIKPLKPQPLFKLGLPAIGIISLDGKGLPKSLKDIPEI</sequence>
<reference evidence="6 7" key="1">
    <citation type="journal article" date="2021" name="Syst. Appl. Microbiol.">
        <title>Persephonella atlantica sp. nov.: How to adapt to physico-chemical gradients in high temperature hydrothermal habitats.</title>
        <authorList>
            <person name="Francois D.X."/>
            <person name="Godfroy A."/>
            <person name="Mathien C."/>
            <person name="Aube J."/>
            <person name="Cathalot C."/>
            <person name="Lesongeur F."/>
            <person name="L'Haridon S."/>
            <person name="Philippon X."/>
            <person name="Roussel E.G."/>
        </authorList>
    </citation>
    <scope>NUCLEOTIDE SEQUENCE [LARGE SCALE GENOMIC DNA]</scope>
    <source>
        <strain evidence="6 7">MO1340</strain>
    </source>
</reference>
<dbReference type="EMBL" id="JAACYA010000001">
    <property type="protein sequence ID" value="MBK3331718.1"/>
    <property type="molecule type" value="Genomic_DNA"/>
</dbReference>
<keyword evidence="4" id="KW-1133">Transmembrane helix</keyword>
<dbReference type="PANTHER" id="PTHR32347:SF23">
    <property type="entry name" value="BLL5650 PROTEIN"/>
    <property type="match status" value="1"/>
</dbReference>
<keyword evidence="4" id="KW-0472">Membrane</keyword>
<evidence type="ECO:0000256" key="4">
    <source>
        <dbReference type="SAM" id="Phobius"/>
    </source>
</evidence>
<organism evidence="6 7">
    <name type="scientific">Persephonella atlantica</name>
    <dbReference type="NCBI Taxonomy" id="2699429"/>
    <lineage>
        <taxon>Bacteria</taxon>
        <taxon>Pseudomonadati</taxon>
        <taxon>Aquificota</taxon>
        <taxon>Aquificia</taxon>
        <taxon>Aquificales</taxon>
        <taxon>Hydrogenothermaceae</taxon>
        <taxon>Persephonella</taxon>
    </lineage>
</organism>
<dbReference type="InterPro" id="IPR011053">
    <property type="entry name" value="Single_hybrid_motif"/>
</dbReference>
<evidence type="ECO:0000256" key="3">
    <source>
        <dbReference type="SAM" id="Coils"/>
    </source>
</evidence>
<protein>
    <submittedName>
        <fullName evidence="6">HlyD family efflux transporter periplasmic adaptor subunit</fullName>
    </submittedName>
</protein>
<dbReference type="InterPro" id="IPR058647">
    <property type="entry name" value="BSH_CzcB-like"/>
</dbReference>
<keyword evidence="7" id="KW-1185">Reference proteome</keyword>
<evidence type="ECO:0000256" key="2">
    <source>
        <dbReference type="ARBA" id="ARBA00023054"/>
    </source>
</evidence>
<keyword evidence="2 3" id="KW-0175">Coiled coil</keyword>
<feature type="coiled-coil region" evidence="3">
    <location>
        <begin position="81"/>
        <end position="189"/>
    </location>
</feature>
<evidence type="ECO:0000256" key="1">
    <source>
        <dbReference type="ARBA" id="ARBA00004196"/>
    </source>
</evidence>
<keyword evidence="4" id="KW-0812">Transmembrane</keyword>
<dbReference type="InterPro" id="IPR050465">
    <property type="entry name" value="UPF0194_transport"/>
</dbReference>
<dbReference type="Proteomes" id="UP000772812">
    <property type="component" value="Unassembled WGS sequence"/>
</dbReference>